<protein>
    <submittedName>
        <fullName evidence="2">Glucose-1-phosphate cytidylyltransferase</fullName>
        <ecNumber evidence="2">2.7.7.33</ecNumber>
    </submittedName>
</protein>
<reference evidence="2" key="1">
    <citation type="submission" date="2021-09" db="EMBL/GenBank/DDBJ databases">
        <authorList>
            <person name="Wu T."/>
            <person name="Guo S.Z."/>
        </authorList>
    </citation>
    <scope>NUCLEOTIDE SEQUENCE</scope>
    <source>
        <strain evidence="2">RSS-23</strain>
    </source>
</reference>
<keyword evidence="3" id="KW-1185">Reference proteome</keyword>
<dbReference type="CDD" id="cd02524">
    <property type="entry name" value="G1P_cytidylyltransferase"/>
    <property type="match status" value="1"/>
</dbReference>
<evidence type="ECO:0000313" key="2">
    <source>
        <dbReference type="EMBL" id="MBZ4184947.1"/>
    </source>
</evidence>
<gene>
    <name evidence="2" type="primary">rfbF</name>
    <name evidence="2" type="ORF">K7B09_01235</name>
</gene>
<dbReference type="NCBIfam" id="TIGR02623">
    <property type="entry name" value="G1P_cyt_trans"/>
    <property type="match status" value="1"/>
</dbReference>
<dbReference type="Gene3D" id="3.90.550.10">
    <property type="entry name" value="Spore Coat Polysaccharide Biosynthesis Protein SpsA, Chain A"/>
    <property type="match status" value="1"/>
</dbReference>
<organism evidence="2 3">
    <name type="scientific">Thermomonas beijingensis</name>
    <dbReference type="NCBI Taxonomy" id="2872701"/>
    <lineage>
        <taxon>Bacteria</taxon>
        <taxon>Pseudomonadati</taxon>
        <taxon>Pseudomonadota</taxon>
        <taxon>Gammaproteobacteria</taxon>
        <taxon>Lysobacterales</taxon>
        <taxon>Lysobacteraceae</taxon>
        <taxon>Thermomonas</taxon>
    </lineage>
</organism>
<dbReference type="InterPro" id="IPR029044">
    <property type="entry name" value="Nucleotide-diphossugar_trans"/>
</dbReference>
<feature type="domain" description="Nucleotidyl transferase" evidence="1">
    <location>
        <begin position="2"/>
        <end position="201"/>
    </location>
</feature>
<sequence>MKAVILAGGLGTRLSEETTVRPKPMVEIGGMPILWHIMKIYSSHGINEFIICCGYKGYIIKEYFANYFLHMSDVTFDMQANSMHVHERRSEPWKVTLVDTGDHSQTGGRLRRVADYLRDDDAFCLTYGDGVGDIDIGACIAFHKAHGKAATVTATIPPGRFGALSMQDGRVDSFQEKPRGDGGMINGGFFVLSPRVLDYLQDDGTIWEQAPLQTLANEGELMAFEHHGFWQPMDTLRDKANLEELWASGNAPWKRWP</sequence>
<dbReference type="RefSeq" id="WP_223625910.1">
    <property type="nucleotide sequence ID" value="NZ_JAIQDJ010000001.1"/>
</dbReference>
<dbReference type="InterPro" id="IPR046981">
    <property type="entry name" value="G1P_cyt_trans"/>
</dbReference>
<comment type="caution">
    <text evidence="2">The sequence shown here is derived from an EMBL/GenBank/DDBJ whole genome shotgun (WGS) entry which is preliminary data.</text>
</comment>
<dbReference type="EMBL" id="JAIQDJ010000001">
    <property type="protein sequence ID" value="MBZ4184947.1"/>
    <property type="molecule type" value="Genomic_DNA"/>
</dbReference>
<keyword evidence="2" id="KW-0808">Transferase</keyword>
<dbReference type="InterPro" id="IPR013446">
    <property type="entry name" value="G1P_cyt_trans-like"/>
</dbReference>
<proteinExistence type="predicted"/>
<evidence type="ECO:0000313" key="3">
    <source>
        <dbReference type="Proteomes" id="UP001430290"/>
    </source>
</evidence>
<dbReference type="PANTHER" id="PTHR47183:SF1">
    <property type="entry name" value="GLUCOSE-1-PHOSPHATE CYTIDYLYLTRANSFERASE"/>
    <property type="match status" value="1"/>
</dbReference>
<dbReference type="PANTHER" id="PTHR47183">
    <property type="entry name" value="GLUCOSE-1-PHOSPHATE CYTIDYLYLTRANSFERASE-RELATED"/>
    <property type="match status" value="1"/>
</dbReference>
<keyword evidence="2" id="KW-0548">Nucleotidyltransferase</keyword>
<evidence type="ECO:0000259" key="1">
    <source>
        <dbReference type="Pfam" id="PF00483"/>
    </source>
</evidence>
<accession>A0ABS7TAR9</accession>
<dbReference type="EC" id="2.7.7.33" evidence="2"/>
<dbReference type="Proteomes" id="UP001430290">
    <property type="component" value="Unassembled WGS sequence"/>
</dbReference>
<name>A0ABS7TAR9_9GAMM</name>
<dbReference type="GO" id="GO:0047343">
    <property type="term" value="F:glucose-1-phosphate cytidylyltransferase activity"/>
    <property type="evidence" value="ECO:0007669"/>
    <property type="project" value="UniProtKB-EC"/>
</dbReference>
<dbReference type="Pfam" id="PF00483">
    <property type="entry name" value="NTP_transferase"/>
    <property type="match status" value="1"/>
</dbReference>
<dbReference type="SUPFAM" id="SSF53448">
    <property type="entry name" value="Nucleotide-diphospho-sugar transferases"/>
    <property type="match status" value="1"/>
</dbReference>
<dbReference type="InterPro" id="IPR005835">
    <property type="entry name" value="NTP_transferase_dom"/>
</dbReference>